<dbReference type="Gene3D" id="1.20.1270.60">
    <property type="entry name" value="Arfaptin homology (AH) domain/BAR domain"/>
    <property type="match status" value="1"/>
</dbReference>
<proteinExistence type="predicted"/>
<dbReference type="InterPro" id="IPR027267">
    <property type="entry name" value="AH/BAR_dom_sf"/>
</dbReference>
<sequence length="191" mass="22174">METLKEINAHLDKLIAEDIKVITNAENELQKVNERIQKAKDQMASAEESMNEKEYVKAKSDLATATNAKEMYIKRVDKVSNKPLITVDEYKKLNSKLQALEDGRQEEFKSKVKKLMNQIEEVCSEARESINETNEVMEKLANDVLKPTGLDQNKKELFGVYSYWDRKNGAEIRYFYNAILSNTWLMKEEVK</sequence>
<dbReference type="AlphaFoldDB" id="A0A9X7S031"/>
<keyword evidence="1" id="KW-0175">Coiled coil</keyword>
<accession>A0A9X7S031</accession>
<organism evidence="2 3">
    <name type="scientific">Streptococcus dysgalactiae subsp. dysgalactiae</name>
    <dbReference type="NCBI Taxonomy" id="99822"/>
    <lineage>
        <taxon>Bacteria</taxon>
        <taxon>Bacillati</taxon>
        <taxon>Bacillota</taxon>
        <taxon>Bacilli</taxon>
        <taxon>Lactobacillales</taxon>
        <taxon>Streptococcaceae</taxon>
        <taxon>Streptococcus</taxon>
    </lineage>
</organism>
<feature type="coiled-coil region" evidence="1">
    <location>
        <begin position="15"/>
        <end position="56"/>
    </location>
</feature>
<dbReference type="RefSeq" id="WP_155778636.1">
    <property type="nucleotide sequence ID" value="NZ_CP033165.1"/>
</dbReference>
<feature type="coiled-coil region" evidence="1">
    <location>
        <begin position="105"/>
        <end position="143"/>
    </location>
</feature>
<evidence type="ECO:0000256" key="1">
    <source>
        <dbReference type="SAM" id="Coils"/>
    </source>
</evidence>
<gene>
    <name evidence="2" type="ORF">EA457_10490</name>
</gene>
<evidence type="ECO:0000313" key="2">
    <source>
        <dbReference type="EMBL" id="QGH02922.1"/>
    </source>
</evidence>
<protein>
    <submittedName>
        <fullName evidence="2">Uncharacterized protein</fullName>
    </submittedName>
</protein>
<dbReference type="EMBL" id="CP033165">
    <property type="protein sequence ID" value="QGH02922.1"/>
    <property type="molecule type" value="Genomic_DNA"/>
</dbReference>
<evidence type="ECO:0000313" key="3">
    <source>
        <dbReference type="Proteomes" id="UP000347383"/>
    </source>
</evidence>
<name>A0A9X7S031_STRDY</name>
<dbReference type="Proteomes" id="UP000347383">
    <property type="component" value="Chromosome"/>
</dbReference>
<reference evidence="2 3" key="1">
    <citation type="submission" date="2018-10" db="EMBL/GenBank/DDBJ databases">
        <title>Comparative Genomics Analysis of the Streptococcus dysgalactiae subspecies dysgalactiae.</title>
        <authorList>
            <person name="Koh T.H."/>
            <person name="Abdul Rahman N."/>
            <person name="Sessions O.M."/>
        </authorList>
    </citation>
    <scope>NUCLEOTIDE SEQUENCE [LARGE SCALE GENOMIC DNA]</scope>
    <source>
        <strain evidence="2 3">DB60705-15</strain>
    </source>
</reference>